<gene>
    <name evidence="1" type="ORF">S01H1_75550</name>
</gene>
<comment type="caution">
    <text evidence="1">The sequence shown here is derived from an EMBL/GenBank/DDBJ whole genome shotgun (WGS) entry which is preliminary data.</text>
</comment>
<accession>X0ZPM8</accession>
<dbReference type="EMBL" id="BARS01050635">
    <property type="protein sequence ID" value="GAG50161.1"/>
    <property type="molecule type" value="Genomic_DNA"/>
</dbReference>
<proteinExistence type="predicted"/>
<protein>
    <submittedName>
        <fullName evidence="1">Uncharacterized protein</fullName>
    </submittedName>
</protein>
<evidence type="ECO:0000313" key="1">
    <source>
        <dbReference type="EMBL" id="GAG50161.1"/>
    </source>
</evidence>
<sequence>KPFSVGWYARSNGEALADGRVFPRGSLFRIREWYGWNGKPNQGLKMRADAIAAQILVFEERWGIKGRVNPGPADASIYDGTNDNCVATDMARTGVYWVPSDKSPGSRINGLRIGRDMLEAAARIPKEGPGFYVFLDYNPHFIRCIPHLPKDPQDPEDAWTEGEDHNYDEWRYAICNPFRRAVQGRTVGMY</sequence>
<name>X0ZPM8_9ZZZZ</name>
<dbReference type="AlphaFoldDB" id="X0ZPM8"/>
<dbReference type="Gene3D" id="3.30.420.280">
    <property type="match status" value="1"/>
</dbReference>
<reference evidence="1" key="1">
    <citation type="journal article" date="2014" name="Front. Microbiol.">
        <title>High frequency of phylogenetically diverse reductive dehalogenase-homologous genes in deep subseafloor sedimentary metagenomes.</title>
        <authorList>
            <person name="Kawai M."/>
            <person name="Futagami T."/>
            <person name="Toyoda A."/>
            <person name="Takaki Y."/>
            <person name="Nishi S."/>
            <person name="Hori S."/>
            <person name="Arai W."/>
            <person name="Tsubouchi T."/>
            <person name="Morono Y."/>
            <person name="Uchiyama I."/>
            <person name="Ito T."/>
            <person name="Fujiyama A."/>
            <person name="Inagaki F."/>
            <person name="Takami H."/>
        </authorList>
    </citation>
    <scope>NUCLEOTIDE SEQUENCE</scope>
    <source>
        <strain evidence="1">Expedition CK06-06</strain>
    </source>
</reference>
<feature type="non-terminal residue" evidence="1">
    <location>
        <position position="1"/>
    </location>
</feature>
<organism evidence="1">
    <name type="scientific">marine sediment metagenome</name>
    <dbReference type="NCBI Taxonomy" id="412755"/>
    <lineage>
        <taxon>unclassified sequences</taxon>
        <taxon>metagenomes</taxon>
        <taxon>ecological metagenomes</taxon>
    </lineage>
</organism>